<dbReference type="AlphaFoldDB" id="Q7F232"/>
<evidence type="ECO:0000313" key="3">
    <source>
        <dbReference type="EMBL" id="BAD30222.1"/>
    </source>
</evidence>
<evidence type="ECO:0000256" key="1">
    <source>
        <dbReference type="SAM" id="MobiDB-lite"/>
    </source>
</evidence>
<evidence type="ECO:0000313" key="2">
    <source>
        <dbReference type="EMBL" id="BAC21342.1"/>
    </source>
</evidence>
<gene>
    <name evidence="2" type="primary">OJ1354_H07.127</name>
    <name evidence="3" type="synonym">OJ1370_E02.116</name>
</gene>
<accession>Q7F232</accession>
<name>Q7F232_ORYSJ</name>
<reference evidence="2" key="1">
    <citation type="submission" date="2001-06" db="EMBL/GenBank/DDBJ databases">
        <title>Oryza sativa nipponbare(GA3) genomic DNA, chromosome 7, BAC clone:OJ1354_H07.</title>
        <authorList>
            <person name="Sasaki T."/>
            <person name="Matsumoto T."/>
            <person name="Yamamoto K."/>
        </authorList>
    </citation>
    <scope>NUCLEOTIDE SEQUENCE</scope>
</reference>
<dbReference type="EMBL" id="AP003756">
    <property type="protein sequence ID" value="BAD30222.1"/>
    <property type="molecule type" value="Genomic_DNA"/>
</dbReference>
<proteinExistence type="predicted"/>
<reference evidence="3" key="2">
    <citation type="submission" date="2001-06" db="EMBL/GenBank/DDBJ databases">
        <title>Oryza sativa nipponbare(GA3) genomic DNA, chromosome 7, BAC clone:OJ1370_E02.</title>
        <authorList>
            <person name="Sasaki T."/>
            <person name="Matsumoto T."/>
            <person name="Yamamoto K."/>
        </authorList>
    </citation>
    <scope>NUCLEOTIDE SEQUENCE</scope>
</reference>
<feature type="region of interest" description="Disordered" evidence="1">
    <location>
        <begin position="57"/>
        <end position="85"/>
    </location>
</feature>
<reference evidence="4" key="4">
    <citation type="journal article" date="2008" name="Nucleic Acids Res.">
        <title>The rice annotation project database (RAP-DB): 2008 update.</title>
        <authorList>
            <consortium name="The rice annotation project (RAP)"/>
        </authorList>
    </citation>
    <scope>GENOME REANNOTATION</scope>
    <source>
        <strain evidence="4">cv. Nipponbare</strain>
    </source>
</reference>
<dbReference type="EMBL" id="AP003755">
    <property type="protein sequence ID" value="BAC21342.1"/>
    <property type="molecule type" value="Genomic_DNA"/>
</dbReference>
<organism evidence="2 4">
    <name type="scientific">Oryza sativa subsp. japonica</name>
    <name type="common">Rice</name>
    <dbReference type="NCBI Taxonomy" id="39947"/>
    <lineage>
        <taxon>Eukaryota</taxon>
        <taxon>Viridiplantae</taxon>
        <taxon>Streptophyta</taxon>
        <taxon>Embryophyta</taxon>
        <taxon>Tracheophyta</taxon>
        <taxon>Spermatophyta</taxon>
        <taxon>Magnoliopsida</taxon>
        <taxon>Liliopsida</taxon>
        <taxon>Poales</taxon>
        <taxon>Poaceae</taxon>
        <taxon>BOP clade</taxon>
        <taxon>Oryzoideae</taxon>
        <taxon>Oryzeae</taxon>
        <taxon>Oryzinae</taxon>
        <taxon>Oryza</taxon>
        <taxon>Oryza sativa</taxon>
    </lineage>
</organism>
<sequence>MKDLSHNRSIHQLPKMVTNYLSREEIYKKEEENQTRIRTYRVLDPKTQLNTFKWDKHPYQYNEGPEMSVQAKTGAKEAGQSSAEP</sequence>
<evidence type="ECO:0000313" key="4">
    <source>
        <dbReference type="Proteomes" id="UP000000763"/>
    </source>
</evidence>
<dbReference type="Proteomes" id="UP000000763">
    <property type="component" value="Chromosome 7"/>
</dbReference>
<reference evidence="4" key="3">
    <citation type="journal article" date="2005" name="Nature">
        <title>The map-based sequence of the rice genome.</title>
        <authorList>
            <consortium name="International rice genome sequencing project (IRGSP)"/>
            <person name="Matsumoto T."/>
            <person name="Wu J."/>
            <person name="Kanamori H."/>
            <person name="Katayose Y."/>
            <person name="Fujisawa M."/>
            <person name="Namiki N."/>
            <person name="Mizuno H."/>
            <person name="Yamamoto K."/>
            <person name="Antonio B.A."/>
            <person name="Baba T."/>
            <person name="Sakata K."/>
            <person name="Nagamura Y."/>
            <person name="Aoki H."/>
            <person name="Arikawa K."/>
            <person name="Arita K."/>
            <person name="Bito T."/>
            <person name="Chiden Y."/>
            <person name="Fujitsuka N."/>
            <person name="Fukunaka R."/>
            <person name="Hamada M."/>
            <person name="Harada C."/>
            <person name="Hayashi A."/>
            <person name="Hijishita S."/>
            <person name="Honda M."/>
            <person name="Hosokawa S."/>
            <person name="Ichikawa Y."/>
            <person name="Idonuma A."/>
            <person name="Iijima M."/>
            <person name="Ikeda M."/>
            <person name="Ikeno M."/>
            <person name="Ito K."/>
            <person name="Ito S."/>
            <person name="Ito T."/>
            <person name="Ito Y."/>
            <person name="Ito Y."/>
            <person name="Iwabuchi A."/>
            <person name="Kamiya K."/>
            <person name="Karasawa W."/>
            <person name="Kurita K."/>
            <person name="Katagiri S."/>
            <person name="Kikuta A."/>
            <person name="Kobayashi H."/>
            <person name="Kobayashi N."/>
            <person name="Machita K."/>
            <person name="Maehara T."/>
            <person name="Masukawa M."/>
            <person name="Mizubayashi T."/>
            <person name="Mukai Y."/>
            <person name="Nagasaki H."/>
            <person name="Nagata Y."/>
            <person name="Naito S."/>
            <person name="Nakashima M."/>
            <person name="Nakama Y."/>
            <person name="Nakamichi Y."/>
            <person name="Nakamura M."/>
            <person name="Meguro A."/>
            <person name="Negishi M."/>
            <person name="Ohta I."/>
            <person name="Ohta T."/>
            <person name="Okamoto M."/>
            <person name="Ono N."/>
            <person name="Saji S."/>
            <person name="Sakaguchi M."/>
            <person name="Sakai K."/>
            <person name="Shibata M."/>
            <person name="Shimokawa T."/>
            <person name="Song J."/>
            <person name="Takazaki Y."/>
            <person name="Terasawa K."/>
            <person name="Tsugane M."/>
            <person name="Tsuji K."/>
            <person name="Ueda S."/>
            <person name="Waki K."/>
            <person name="Yamagata H."/>
            <person name="Yamamoto M."/>
            <person name="Yamamoto S."/>
            <person name="Yamane H."/>
            <person name="Yoshiki S."/>
            <person name="Yoshihara R."/>
            <person name="Yukawa K."/>
            <person name="Zhong H."/>
            <person name="Yano M."/>
            <person name="Yuan Q."/>
            <person name="Ouyang S."/>
            <person name="Liu J."/>
            <person name="Jones K.M."/>
            <person name="Gansberger K."/>
            <person name="Moffat K."/>
            <person name="Hill J."/>
            <person name="Bera J."/>
            <person name="Fadrosh D."/>
            <person name="Jin S."/>
            <person name="Johri S."/>
            <person name="Kim M."/>
            <person name="Overton L."/>
            <person name="Reardon M."/>
            <person name="Tsitrin T."/>
            <person name="Vuong H."/>
            <person name="Weaver B."/>
            <person name="Ciecko A."/>
            <person name="Tallon L."/>
            <person name="Jackson J."/>
            <person name="Pai G."/>
            <person name="Aken S.V."/>
            <person name="Utterback T."/>
            <person name="Reidmuller S."/>
            <person name="Feldblyum T."/>
            <person name="Hsiao J."/>
            <person name="Zismann V."/>
            <person name="Iobst S."/>
            <person name="de Vazeille A.R."/>
            <person name="Buell C.R."/>
            <person name="Ying K."/>
            <person name="Li Y."/>
            <person name="Lu T."/>
            <person name="Huang Y."/>
            <person name="Zhao Q."/>
            <person name="Feng Q."/>
            <person name="Zhang L."/>
            <person name="Zhu J."/>
            <person name="Weng Q."/>
            <person name="Mu J."/>
            <person name="Lu Y."/>
            <person name="Fan D."/>
            <person name="Liu Y."/>
            <person name="Guan J."/>
            <person name="Zhang Y."/>
            <person name="Yu S."/>
            <person name="Liu X."/>
            <person name="Zhang Y."/>
            <person name="Hong G."/>
            <person name="Han B."/>
            <person name="Choisne N."/>
            <person name="Demange N."/>
            <person name="Orjeda G."/>
            <person name="Samain S."/>
            <person name="Cattolico L."/>
            <person name="Pelletier E."/>
            <person name="Couloux A."/>
            <person name="Segurens B."/>
            <person name="Wincker P."/>
            <person name="D'Hont A."/>
            <person name="Scarpelli C."/>
            <person name="Weissenbach J."/>
            <person name="Salanoubat M."/>
            <person name="Quetier F."/>
            <person name="Yu Y."/>
            <person name="Kim H.R."/>
            <person name="Rambo T."/>
            <person name="Currie J."/>
            <person name="Collura K."/>
            <person name="Luo M."/>
            <person name="Yang T."/>
            <person name="Ammiraju J.S.S."/>
            <person name="Engler F."/>
            <person name="Soderlund C."/>
            <person name="Wing R.A."/>
            <person name="Palmer L.E."/>
            <person name="de la Bastide M."/>
            <person name="Spiegel L."/>
            <person name="Nascimento L."/>
            <person name="Zutavern T."/>
            <person name="O'Shaughnessy A."/>
            <person name="Dike S."/>
            <person name="Dedhia N."/>
            <person name="Preston R."/>
            <person name="Balija V."/>
            <person name="McCombie W.R."/>
            <person name="Chow T."/>
            <person name="Chen H."/>
            <person name="Chung M."/>
            <person name="Chen C."/>
            <person name="Shaw J."/>
            <person name="Wu H."/>
            <person name="Hsiao K."/>
            <person name="Chao Y."/>
            <person name="Chu M."/>
            <person name="Cheng C."/>
            <person name="Hour A."/>
            <person name="Lee P."/>
            <person name="Lin S."/>
            <person name="Lin Y."/>
            <person name="Liou J."/>
            <person name="Liu S."/>
            <person name="Hsing Y."/>
            <person name="Raghuvanshi S."/>
            <person name="Mohanty A."/>
            <person name="Bharti A.K."/>
            <person name="Gaur A."/>
            <person name="Gupta V."/>
            <person name="Kumar D."/>
            <person name="Ravi V."/>
            <person name="Vij S."/>
            <person name="Kapur A."/>
            <person name="Khurana P."/>
            <person name="Khurana P."/>
            <person name="Khurana J.P."/>
            <person name="Tyagi A.K."/>
            <person name="Gaikwad K."/>
            <person name="Singh A."/>
            <person name="Dalal V."/>
            <person name="Srivastava S."/>
            <person name="Dixit A."/>
            <person name="Pal A.K."/>
            <person name="Ghazi I.A."/>
            <person name="Yadav M."/>
            <person name="Pandit A."/>
            <person name="Bhargava A."/>
            <person name="Sureshbabu K."/>
            <person name="Batra K."/>
            <person name="Sharma T.R."/>
            <person name="Mohapatra T."/>
            <person name="Singh N.K."/>
            <person name="Messing J."/>
            <person name="Nelson A.B."/>
            <person name="Fuks G."/>
            <person name="Kavchok S."/>
            <person name="Keizer G."/>
            <person name="Linton E."/>
            <person name="Llaca V."/>
            <person name="Song R."/>
            <person name="Tanyolac B."/>
            <person name="Young S."/>
            <person name="Ho-Il K."/>
            <person name="Hahn J.H."/>
            <person name="Sangsakoo G."/>
            <person name="Vanavichit A."/>
            <person name="de Mattos Luiz.A.T."/>
            <person name="Zimmer P.D."/>
            <person name="Malone G."/>
            <person name="Dellagostin O."/>
            <person name="de Oliveira A.C."/>
            <person name="Bevan M."/>
            <person name="Bancroft I."/>
            <person name="Minx P."/>
            <person name="Cordum H."/>
            <person name="Wilson R."/>
            <person name="Cheng Z."/>
            <person name="Jin W."/>
            <person name="Jiang J."/>
            <person name="Leong S.A."/>
            <person name="Iwama H."/>
            <person name="Gojobori T."/>
            <person name="Itoh T."/>
            <person name="Niimura Y."/>
            <person name="Fujii Y."/>
            <person name="Habara T."/>
            <person name="Sakai H."/>
            <person name="Sato Y."/>
            <person name="Wilson G."/>
            <person name="Kumar K."/>
            <person name="McCouch S."/>
            <person name="Juretic N."/>
            <person name="Hoen D."/>
            <person name="Wright S."/>
            <person name="Bruskiewich R."/>
            <person name="Bureau T."/>
            <person name="Miyao A."/>
            <person name="Hirochika H."/>
            <person name="Nishikawa T."/>
            <person name="Kadowaki K."/>
            <person name="Sugiura M."/>
            <person name="Burr B."/>
            <person name="Sasaki T."/>
        </authorList>
    </citation>
    <scope>NUCLEOTIDE SEQUENCE [LARGE SCALE GENOMIC DNA]</scope>
    <source>
        <strain evidence="4">cv. Nipponbare</strain>
    </source>
</reference>
<protein>
    <submittedName>
        <fullName evidence="2">Uncharacterized protein</fullName>
    </submittedName>
</protein>